<keyword evidence="1" id="KW-0732">Signal</keyword>
<dbReference type="InterPro" id="IPR056702">
    <property type="entry name" value="DUF7800"/>
</dbReference>
<gene>
    <name evidence="4" type="ORF">IX84_03410</name>
</gene>
<dbReference type="EMBL" id="JPOS01000010">
    <property type="protein sequence ID" value="KGE89374.1"/>
    <property type="molecule type" value="Genomic_DNA"/>
</dbReference>
<feature type="domain" description="DUF7800" evidence="3">
    <location>
        <begin position="25"/>
        <end position="109"/>
    </location>
</feature>
<dbReference type="AlphaFoldDB" id="A0A098SA27"/>
<evidence type="ECO:0000313" key="5">
    <source>
        <dbReference type="Proteomes" id="UP000029736"/>
    </source>
</evidence>
<sequence>MKNTLLAIFLLLSTALTALAQAELLQSGPMLGYNEMKEVLLWVQTTEAAEVQFDYWPAEDAKDRHNTATYQTNAAEAFTARLIADEVEPGIDYEYELKINGKTVRRPYPLTFSAQPLWQYRTDPLAFDVAIGSCFYVNEPRYDRPGNGYGGDYEIFEAIHEKRPDAMVWLGDNTYLREADWYTMTGIFHRHTHTRSLPELQPLLASTHHYAIWDDHDFGPNDSDRSFIHKDKTLEAFKLFWGNPSYGLPDTDGGITSYFQYHDMDFFLLDDRYFRSPNYRKSGKATIMGEEQLEWLIDALVKSRAPFKLVCIGGQVLNTAAVHENYSHHHAEERAYLLRRIAEEGIRNVVFLTGDRHHTEMSQYRNSAGYRVADITVSPLTSGAARNVEEENKLRVEGTLVTERNFGILRFEGPRKERKLTITVYNTAGEELWSQELESE</sequence>
<organism evidence="4 5">
    <name type="scientific">Phaeodactylibacter xiamenensis</name>
    <dbReference type="NCBI Taxonomy" id="1524460"/>
    <lineage>
        <taxon>Bacteria</taxon>
        <taxon>Pseudomonadati</taxon>
        <taxon>Bacteroidota</taxon>
        <taxon>Saprospiria</taxon>
        <taxon>Saprospirales</taxon>
        <taxon>Haliscomenobacteraceae</taxon>
        <taxon>Phaeodactylibacter</taxon>
    </lineage>
</organism>
<evidence type="ECO:0000313" key="4">
    <source>
        <dbReference type="EMBL" id="KGE89374.1"/>
    </source>
</evidence>
<evidence type="ECO:0000259" key="2">
    <source>
        <dbReference type="Pfam" id="PF09423"/>
    </source>
</evidence>
<dbReference type="Proteomes" id="UP000029736">
    <property type="component" value="Unassembled WGS sequence"/>
</dbReference>
<dbReference type="SUPFAM" id="SSF56300">
    <property type="entry name" value="Metallo-dependent phosphatases"/>
    <property type="match status" value="1"/>
</dbReference>
<dbReference type="PANTHER" id="PTHR33987">
    <property type="entry name" value="CALCINEURIN-LIKE METALLO-PHOSPHOESTERASE SUPERFAMILY PROTEIN"/>
    <property type="match status" value="1"/>
</dbReference>
<evidence type="ECO:0000256" key="1">
    <source>
        <dbReference type="SAM" id="SignalP"/>
    </source>
</evidence>
<dbReference type="CDD" id="cd07389">
    <property type="entry name" value="MPP_PhoD"/>
    <property type="match status" value="1"/>
</dbReference>
<name>A0A098SA27_9BACT</name>
<feature type="chain" id="PRO_5001940136" evidence="1">
    <location>
        <begin position="21"/>
        <end position="440"/>
    </location>
</feature>
<dbReference type="InterPro" id="IPR029052">
    <property type="entry name" value="Metallo-depent_PP-like"/>
</dbReference>
<protein>
    <submittedName>
        <fullName evidence="4">Phosphodiesterase</fullName>
    </submittedName>
</protein>
<dbReference type="RefSeq" id="WP_044216491.1">
    <property type="nucleotide sequence ID" value="NZ_JBKAGJ010000019.1"/>
</dbReference>
<dbReference type="Pfam" id="PF09423">
    <property type="entry name" value="PhoD"/>
    <property type="match status" value="1"/>
</dbReference>
<dbReference type="STRING" id="1524460.IX84_03410"/>
<dbReference type="PANTHER" id="PTHR33987:SF1">
    <property type="entry name" value="CALCINEURIN-LIKE METALLO-PHOSPHOESTERASE SUPERFAMILY PROTEIN"/>
    <property type="match status" value="1"/>
</dbReference>
<feature type="domain" description="PhoD-like phosphatase metallophosphatase" evidence="2">
    <location>
        <begin position="151"/>
        <end position="393"/>
    </location>
</feature>
<evidence type="ECO:0000259" key="3">
    <source>
        <dbReference type="Pfam" id="PF25077"/>
    </source>
</evidence>
<accession>A0A098SA27</accession>
<dbReference type="Pfam" id="PF25077">
    <property type="entry name" value="DUF7800"/>
    <property type="match status" value="1"/>
</dbReference>
<comment type="caution">
    <text evidence="4">The sequence shown here is derived from an EMBL/GenBank/DDBJ whole genome shotgun (WGS) entry which is preliminary data.</text>
</comment>
<feature type="signal peptide" evidence="1">
    <location>
        <begin position="1"/>
        <end position="20"/>
    </location>
</feature>
<dbReference type="InterPro" id="IPR018946">
    <property type="entry name" value="PhoD-like_MPP"/>
</dbReference>
<dbReference type="OrthoDB" id="9763616at2"/>
<reference evidence="4 5" key="1">
    <citation type="journal article" date="2014" name="Int. J. Syst. Evol. Microbiol.">
        <title>Phaeodactylibacter xiamenensis gen. nov., sp. nov., a member of the family Saprospiraceae isolated from the marine alga Phaeodactylum tricornutum.</title>
        <authorList>
            <person name="Chen Z.Jr."/>
            <person name="Lei X."/>
            <person name="Lai Q."/>
            <person name="Li Y."/>
            <person name="Zhang B."/>
            <person name="Zhang J."/>
            <person name="Zhang H."/>
            <person name="Yang L."/>
            <person name="Zheng W."/>
            <person name="Tian Y."/>
            <person name="Yu Z."/>
            <person name="Xu H.Jr."/>
            <person name="Zheng T."/>
        </authorList>
    </citation>
    <scope>NUCLEOTIDE SEQUENCE [LARGE SCALE GENOMIC DNA]</scope>
    <source>
        <strain evidence="4 5">KD52</strain>
    </source>
</reference>
<dbReference type="Gene3D" id="3.60.21.70">
    <property type="entry name" value="PhoD-like phosphatase"/>
    <property type="match status" value="1"/>
</dbReference>
<dbReference type="InterPro" id="IPR038607">
    <property type="entry name" value="PhoD-like_sf"/>
</dbReference>
<keyword evidence="5" id="KW-1185">Reference proteome</keyword>
<proteinExistence type="predicted"/>